<gene>
    <name evidence="2" type="ORF">BS47DRAFT_1368800</name>
</gene>
<feature type="compositionally biased region" description="Polar residues" evidence="1">
    <location>
        <begin position="88"/>
        <end position="105"/>
    </location>
</feature>
<name>A0A9P6AEK2_9AGAM</name>
<evidence type="ECO:0000313" key="3">
    <source>
        <dbReference type="Proteomes" id="UP000886523"/>
    </source>
</evidence>
<feature type="region of interest" description="Disordered" evidence="1">
    <location>
        <begin position="1"/>
        <end position="122"/>
    </location>
</feature>
<protein>
    <submittedName>
        <fullName evidence="2">Uncharacterized protein</fullName>
    </submittedName>
</protein>
<dbReference type="EMBL" id="MU129227">
    <property type="protein sequence ID" value="KAF9504432.1"/>
    <property type="molecule type" value="Genomic_DNA"/>
</dbReference>
<sequence>MITRPQRGPPNDDVPHEEMNHTPASAGCLNPRPHQANTRERQRTHQTKPARVQTPNMTTKPRTEYEPHDRRYKPRTTPTSDLNRDPRNNTPAQVMTSPPIQNQVRDQGAKGVPHTRFGGVWY</sequence>
<keyword evidence="3" id="KW-1185">Reference proteome</keyword>
<accession>A0A9P6AEK2</accession>
<evidence type="ECO:0000256" key="1">
    <source>
        <dbReference type="SAM" id="MobiDB-lite"/>
    </source>
</evidence>
<reference evidence="2" key="1">
    <citation type="journal article" date="2020" name="Nat. Commun.">
        <title>Large-scale genome sequencing of mycorrhizal fungi provides insights into the early evolution of symbiotic traits.</title>
        <authorList>
            <person name="Miyauchi S."/>
            <person name="Kiss E."/>
            <person name="Kuo A."/>
            <person name="Drula E."/>
            <person name="Kohler A."/>
            <person name="Sanchez-Garcia M."/>
            <person name="Morin E."/>
            <person name="Andreopoulos B."/>
            <person name="Barry K.W."/>
            <person name="Bonito G."/>
            <person name="Buee M."/>
            <person name="Carver A."/>
            <person name="Chen C."/>
            <person name="Cichocki N."/>
            <person name="Clum A."/>
            <person name="Culley D."/>
            <person name="Crous P.W."/>
            <person name="Fauchery L."/>
            <person name="Girlanda M."/>
            <person name="Hayes R.D."/>
            <person name="Keri Z."/>
            <person name="LaButti K."/>
            <person name="Lipzen A."/>
            <person name="Lombard V."/>
            <person name="Magnuson J."/>
            <person name="Maillard F."/>
            <person name="Murat C."/>
            <person name="Nolan M."/>
            <person name="Ohm R.A."/>
            <person name="Pangilinan J."/>
            <person name="Pereira M.F."/>
            <person name="Perotto S."/>
            <person name="Peter M."/>
            <person name="Pfister S."/>
            <person name="Riley R."/>
            <person name="Sitrit Y."/>
            <person name="Stielow J.B."/>
            <person name="Szollosi G."/>
            <person name="Zifcakova L."/>
            <person name="Stursova M."/>
            <person name="Spatafora J.W."/>
            <person name="Tedersoo L."/>
            <person name="Vaario L.M."/>
            <person name="Yamada A."/>
            <person name="Yan M."/>
            <person name="Wang P."/>
            <person name="Xu J."/>
            <person name="Bruns T."/>
            <person name="Baldrian P."/>
            <person name="Vilgalys R."/>
            <person name="Dunand C."/>
            <person name="Henrissat B."/>
            <person name="Grigoriev I.V."/>
            <person name="Hibbett D."/>
            <person name="Nagy L.G."/>
            <person name="Martin F.M."/>
        </authorList>
    </citation>
    <scope>NUCLEOTIDE SEQUENCE</scope>
    <source>
        <strain evidence="2">UP504</strain>
    </source>
</reference>
<comment type="caution">
    <text evidence="2">The sequence shown here is derived from an EMBL/GenBank/DDBJ whole genome shotgun (WGS) entry which is preliminary data.</text>
</comment>
<organism evidence="2 3">
    <name type="scientific">Hydnum rufescens UP504</name>
    <dbReference type="NCBI Taxonomy" id="1448309"/>
    <lineage>
        <taxon>Eukaryota</taxon>
        <taxon>Fungi</taxon>
        <taxon>Dikarya</taxon>
        <taxon>Basidiomycota</taxon>
        <taxon>Agaricomycotina</taxon>
        <taxon>Agaricomycetes</taxon>
        <taxon>Cantharellales</taxon>
        <taxon>Hydnaceae</taxon>
        <taxon>Hydnum</taxon>
    </lineage>
</organism>
<proteinExistence type="predicted"/>
<evidence type="ECO:0000313" key="2">
    <source>
        <dbReference type="EMBL" id="KAF9504432.1"/>
    </source>
</evidence>
<dbReference type="Proteomes" id="UP000886523">
    <property type="component" value="Unassembled WGS sequence"/>
</dbReference>
<dbReference type="AlphaFoldDB" id="A0A9P6AEK2"/>